<feature type="transmembrane region" description="Helical" evidence="9">
    <location>
        <begin position="128"/>
        <end position="144"/>
    </location>
</feature>
<dbReference type="GO" id="GO:0008374">
    <property type="term" value="F:O-acyltransferase activity"/>
    <property type="evidence" value="ECO:0007669"/>
    <property type="project" value="InterPro"/>
</dbReference>
<dbReference type="GO" id="GO:0006629">
    <property type="term" value="P:lipid metabolic process"/>
    <property type="evidence" value="ECO:0007669"/>
    <property type="project" value="InterPro"/>
</dbReference>
<evidence type="ECO:0000256" key="6">
    <source>
        <dbReference type="ARBA" id="ARBA00022989"/>
    </source>
</evidence>
<evidence type="ECO:0000256" key="5">
    <source>
        <dbReference type="ARBA" id="ARBA00022692"/>
    </source>
</evidence>
<keyword evidence="7 9" id="KW-0472">Membrane</keyword>
<organism evidence="11 12">
    <name type="scientific">Aquilegia coerulea</name>
    <name type="common">Rocky mountain columbine</name>
    <dbReference type="NCBI Taxonomy" id="218851"/>
    <lineage>
        <taxon>Eukaryota</taxon>
        <taxon>Viridiplantae</taxon>
        <taxon>Streptophyta</taxon>
        <taxon>Embryophyta</taxon>
        <taxon>Tracheophyta</taxon>
        <taxon>Spermatophyta</taxon>
        <taxon>Magnoliopsida</taxon>
        <taxon>Ranunculales</taxon>
        <taxon>Ranunculaceae</taxon>
        <taxon>Thalictroideae</taxon>
        <taxon>Aquilegia</taxon>
    </lineage>
</organism>
<comment type="similarity">
    <text evidence="3">Belongs to the wax synthase family.</text>
</comment>
<dbReference type="OrthoDB" id="1077582at2759"/>
<dbReference type="Pfam" id="PF13813">
    <property type="entry name" value="MBOAT_2"/>
    <property type="match status" value="1"/>
</dbReference>
<evidence type="ECO:0000256" key="9">
    <source>
        <dbReference type="SAM" id="Phobius"/>
    </source>
</evidence>
<feature type="domain" description="Wax synthase" evidence="10">
    <location>
        <begin position="184"/>
        <end position="269"/>
    </location>
</feature>
<dbReference type="AlphaFoldDB" id="A0A2G5D449"/>
<protein>
    <recommendedName>
        <fullName evidence="10">Wax synthase domain-containing protein</fullName>
    </recommendedName>
</protein>
<feature type="transmembrane region" description="Helical" evidence="9">
    <location>
        <begin position="232"/>
        <end position="255"/>
    </location>
</feature>
<evidence type="ECO:0000256" key="3">
    <source>
        <dbReference type="ARBA" id="ARBA00007282"/>
    </source>
</evidence>
<keyword evidence="8" id="KW-0012">Acyltransferase</keyword>
<reference evidence="11 12" key="1">
    <citation type="submission" date="2017-09" db="EMBL/GenBank/DDBJ databases">
        <title>WGS assembly of Aquilegia coerulea Goldsmith.</title>
        <authorList>
            <person name="Hodges S."/>
            <person name="Kramer E."/>
            <person name="Nordborg M."/>
            <person name="Tomkins J."/>
            <person name="Borevitz J."/>
            <person name="Derieg N."/>
            <person name="Yan J."/>
            <person name="Mihaltcheva S."/>
            <person name="Hayes R.D."/>
            <person name="Rokhsar D."/>
        </authorList>
    </citation>
    <scope>NUCLEOTIDE SEQUENCE [LARGE SCALE GENOMIC DNA]</scope>
    <source>
        <strain evidence="12">cv. Goldsmith</strain>
    </source>
</reference>
<feature type="transmembrane region" description="Helical" evidence="9">
    <location>
        <begin position="7"/>
        <end position="26"/>
    </location>
</feature>
<dbReference type="STRING" id="218851.A0A2G5D449"/>
<evidence type="ECO:0000256" key="4">
    <source>
        <dbReference type="ARBA" id="ARBA00022679"/>
    </source>
</evidence>
<proteinExistence type="inferred from homology"/>
<dbReference type="InterPro" id="IPR032805">
    <property type="entry name" value="Wax_synthase_dom"/>
</dbReference>
<evidence type="ECO:0000256" key="8">
    <source>
        <dbReference type="ARBA" id="ARBA00023315"/>
    </source>
</evidence>
<evidence type="ECO:0000313" key="12">
    <source>
        <dbReference type="Proteomes" id="UP000230069"/>
    </source>
</evidence>
<evidence type="ECO:0000259" key="10">
    <source>
        <dbReference type="Pfam" id="PF13813"/>
    </source>
</evidence>
<keyword evidence="5 9" id="KW-0812">Transmembrane</keyword>
<dbReference type="InterPro" id="IPR044851">
    <property type="entry name" value="Wax_synthase"/>
</dbReference>
<feature type="transmembrane region" description="Helical" evidence="9">
    <location>
        <begin position="156"/>
        <end position="179"/>
    </location>
</feature>
<gene>
    <name evidence="11" type="ORF">AQUCO_02800164v1</name>
</gene>
<comment type="pathway">
    <text evidence="2">Secondary metabolite biosynthesis.</text>
</comment>
<accession>A0A2G5D449</accession>
<dbReference type="PANTHER" id="PTHR31595">
    <property type="entry name" value="LONG-CHAIN-ALCOHOL O-FATTY-ACYLTRANSFERASE 3-RELATED"/>
    <property type="match status" value="1"/>
</dbReference>
<keyword evidence="6 9" id="KW-1133">Transmembrane helix</keyword>
<feature type="transmembrane region" description="Helical" evidence="9">
    <location>
        <begin position="261"/>
        <end position="280"/>
    </location>
</feature>
<dbReference type="InParanoid" id="A0A2G5D449"/>
<evidence type="ECO:0000256" key="7">
    <source>
        <dbReference type="ARBA" id="ARBA00023136"/>
    </source>
</evidence>
<sequence length="345" mass="39792">MDEEMKTFFNVSCIVIISLSYTYFVSSRIPKGMIRFLSVVPIIFTFLVIPLFYSSVIFQIGAGIFIAWLANFKLLLFAFGNKNPHSTNHHSSLSLLEFILTTILPILIKQHKSHTTKRKETPSFSINTNYCIIWLLVVYLYKYSEYMHPFVFRVVYSIYMNISVVLIFGVPALIARLLLRKELEPQFDNPHLSTSLQNFWGKRWNLMVSRTLRSTIYEPLRSHLTQSLGRRWGLHLALLATFLVSGIMHEIFYYYTIREWPTGEVMLFLAINGVMVSIEIEAKKALGEKWNLHQGISLMLTIGFFLVSFPWLCYNQLIRSGVLVKGLEESVALGKCAKHALLSIL</sequence>
<dbReference type="PANTHER" id="PTHR31595:SF57">
    <property type="entry name" value="OS04G0481900 PROTEIN"/>
    <property type="match status" value="1"/>
</dbReference>
<evidence type="ECO:0000256" key="1">
    <source>
        <dbReference type="ARBA" id="ARBA00004141"/>
    </source>
</evidence>
<evidence type="ECO:0000256" key="2">
    <source>
        <dbReference type="ARBA" id="ARBA00005179"/>
    </source>
</evidence>
<dbReference type="Proteomes" id="UP000230069">
    <property type="component" value="Unassembled WGS sequence"/>
</dbReference>
<feature type="transmembrane region" description="Helical" evidence="9">
    <location>
        <begin position="91"/>
        <end position="108"/>
    </location>
</feature>
<evidence type="ECO:0000313" key="11">
    <source>
        <dbReference type="EMBL" id="PIA38294.1"/>
    </source>
</evidence>
<comment type="subcellular location">
    <subcellularLocation>
        <location evidence="1">Membrane</location>
        <topology evidence="1">Multi-pass membrane protein</topology>
    </subcellularLocation>
</comment>
<feature type="transmembrane region" description="Helical" evidence="9">
    <location>
        <begin position="60"/>
        <end position="79"/>
    </location>
</feature>
<feature type="transmembrane region" description="Helical" evidence="9">
    <location>
        <begin position="32"/>
        <end position="53"/>
    </location>
</feature>
<name>A0A2G5D449_AQUCA</name>
<feature type="transmembrane region" description="Helical" evidence="9">
    <location>
        <begin position="292"/>
        <end position="312"/>
    </location>
</feature>
<keyword evidence="4" id="KW-0808">Transferase</keyword>
<dbReference type="EMBL" id="KZ305045">
    <property type="protein sequence ID" value="PIA38294.1"/>
    <property type="molecule type" value="Genomic_DNA"/>
</dbReference>
<dbReference type="GO" id="GO:0016020">
    <property type="term" value="C:membrane"/>
    <property type="evidence" value="ECO:0007669"/>
    <property type="project" value="UniProtKB-SubCell"/>
</dbReference>
<keyword evidence="12" id="KW-1185">Reference proteome</keyword>